<keyword evidence="8" id="KW-1185">Reference proteome</keyword>
<dbReference type="PRINTS" id="PR00834">
    <property type="entry name" value="PROTEASES2C"/>
</dbReference>
<reference evidence="7 8" key="1">
    <citation type="journal article" date="2023" name="Commun. Biol.">
        <title>Reorganization of the ancestral sex-determining regions during the evolution of trioecy in Pleodorina starrii.</title>
        <authorList>
            <person name="Takahashi K."/>
            <person name="Suzuki S."/>
            <person name="Kawai-Toyooka H."/>
            <person name="Yamamoto K."/>
            <person name="Hamaji T."/>
            <person name="Ootsuki R."/>
            <person name="Yamaguchi H."/>
            <person name="Kawachi M."/>
            <person name="Higashiyama T."/>
            <person name="Nozaki H."/>
        </authorList>
    </citation>
    <scope>NUCLEOTIDE SEQUENCE [LARGE SCALE GENOMIC DNA]</scope>
    <source>
        <strain evidence="7 8">NIES-4479</strain>
    </source>
</reference>
<dbReference type="FunFam" id="2.40.10.10:FF:000001">
    <property type="entry name" value="Periplasmic serine protease DegS"/>
    <property type="match status" value="1"/>
</dbReference>
<dbReference type="InterPro" id="IPR001940">
    <property type="entry name" value="Peptidase_S1C"/>
</dbReference>
<sequence length="435" mass="44901">MLSCRTSRLQRTHHSQCRNQRKSLLVKATKDLETSTSERQSHHVPRRSLLFGGAAFGAVAALLPPPATSLTLEEVTPATAPGGPSLLPPREAAIVSLFERNTYSIANVVDIALQGRAAASPEVDIPEGNGTGIVWDEQGHVVTNYHVVLDSLKALGPDPAPRNGAAPPKVAKVTLLTPASDVEQTFDAVLVGADRTRDLVVLKLLGAPPSALRPVQLGSSAGLRVGQQCLAIGNPFGFGHTLTSGVISALNRDIRSQLGTTIPGGIQTDASINPGNSGGPLLDSSGRLIGVNTAIFTPTGSSAGVAFAIPVDMVNRVVPQLIQNGKVLRASLDAQIATDSVAQRLKVGRGALVQAVVQGGAADRAGLLPTRRGLSGIITGDVIQAVNGRPVNSGGDLLVALDGLAGGDTAALRVIRSTDQGLQELELPVVLSQDK</sequence>
<dbReference type="Pfam" id="PF13180">
    <property type="entry name" value="PDZ_2"/>
    <property type="match status" value="1"/>
</dbReference>
<evidence type="ECO:0000256" key="1">
    <source>
        <dbReference type="ARBA" id="ARBA00010541"/>
    </source>
</evidence>
<dbReference type="Pfam" id="PF13365">
    <property type="entry name" value="Trypsin_2"/>
    <property type="match status" value="1"/>
</dbReference>
<dbReference type="GO" id="GO:0006508">
    <property type="term" value="P:proteolysis"/>
    <property type="evidence" value="ECO:0007669"/>
    <property type="project" value="UniProtKB-KW"/>
</dbReference>
<dbReference type="InterPro" id="IPR051201">
    <property type="entry name" value="Chloro_Bact_Ser_Proteases"/>
</dbReference>
<feature type="compositionally biased region" description="Basic residues" evidence="5">
    <location>
        <begin position="8"/>
        <end position="21"/>
    </location>
</feature>
<dbReference type="InterPro" id="IPR001478">
    <property type="entry name" value="PDZ"/>
</dbReference>
<evidence type="ECO:0000256" key="3">
    <source>
        <dbReference type="ARBA" id="ARBA00022801"/>
    </source>
</evidence>
<dbReference type="PANTHER" id="PTHR43343">
    <property type="entry name" value="PEPTIDASE S12"/>
    <property type="match status" value="1"/>
</dbReference>
<dbReference type="PROSITE" id="PS50106">
    <property type="entry name" value="PDZ"/>
    <property type="match status" value="1"/>
</dbReference>
<keyword evidence="2" id="KW-0645">Protease</keyword>
<dbReference type="SUPFAM" id="SSF50156">
    <property type="entry name" value="PDZ domain-like"/>
    <property type="match status" value="1"/>
</dbReference>
<dbReference type="GO" id="GO:0004252">
    <property type="term" value="F:serine-type endopeptidase activity"/>
    <property type="evidence" value="ECO:0007669"/>
    <property type="project" value="InterPro"/>
</dbReference>
<comment type="similarity">
    <text evidence="1">Belongs to the peptidase S1C family.</text>
</comment>
<gene>
    <name evidence="7" type="primary">PLEST010742</name>
    <name evidence="7" type="ORF">PLESTB_001347900</name>
</gene>
<dbReference type="EMBL" id="BRXU01000022">
    <property type="protein sequence ID" value="GLC58336.1"/>
    <property type="molecule type" value="Genomic_DNA"/>
</dbReference>
<evidence type="ECO:0000313" key="7">
    <source>
        <dbReference type="EMBL" id="GLC58336.1"/>
    </source>
</evidence>
<keyword evidence="4" id="KW-0720">Serine protease</keyword>
<feature type="domain" description="PDZ" evidence="6">
    <location>
        <begin position="350"/>
        <end position="393"/>
    </location>
</feature>
<evidence type="ECO:0000256" key="4">
    <source>
        <dbReference type="ARBA" id="ARBA00022825"/>
    </source>
</evidence>
<keyword evidence="3" id="KW-0378">Hydrolase</keyword>
<dbReference type="InterPro" id="IPR009003">
    <property type="entry name" value="Peptidase_S1_PA"/>
</dbReference>
<evidence type="ECO:0000256" key="2">
    <source>
        <dbReference type="ARBA" id="ARBA00022670"/>
    </source>
</evidence>
<comment type="caution">
    <text evidence="7">The sequence shown here is derived from an EMBL/GenBank/DDBJ whole genome shotgun (WGS) entry which is preliminary data.</text>
</comment>
<protein>
    <recommendedName>
        <fullName evidence="6">PDZ domain-containing protein</fullName>
    </recommendedName>
</protein>
<evidence type="ECO:0000313" key="8">
    <source>
        <dbReference type="Proteomes" id="UP001165080"/>
    </source>
</evidence>
<accession>A0A9W6F7A8</accession>
<dbReference type="InterPro" id="IPR043504">
    <property type="entry name" value="Peptidase_S1_PA_chymotrypsin"/>
</dbReference>
<feature type="region of interest" description="Disordered" evidence="5">
    <location>
        <begin position="1"/>
        <end position="22"/>
    </location>
</feature>
<evidence type="ECO:0000259" key="6">
    <source>
        <dbReference type="PROSITE" id="PS50106"/>
    </source>
</evidence>
<dbReference type="SUPFAM" id="SSF50494">
    <property type="entry name" value="Trypsin-like serine proteases"/>
    <property type="match status" value="1"/>
</dbReference>
<dbReference type="PANTHER" id="PTHR43343:SF3">
    <property type="entry name" value="PROTEASE DO-LIKE 8, CHLOROPLASTIC"/>
    <property type="match status" value="1"/>
</dbReference>
<proteinExistence type="inferred from homology"/>
<dbReference type="SMART" id="SM00228">
    <property type="entry name" value="PDZ"/>
    <property type="match status" value="1"/>
</dbReference>
<dbReference type="AlphaFoldDB" id="A0A9W6F7A8"/>
<dbReference type="InterPro" id="IPR036034">
    <property type="entry name" value="PDZ_sf"/>
</dbReference>
<dbReference type="Gene3D" id="2.30.42.10">
    <property type="match status" value="1"/>
</dbReference>
<organism evidence="7 8">
    <name type="scientific">Pleodorina starrii</name>
    <dbReference type="NCBI Taxonomy" id="330485"/>
    <lineage>
        <taxon>Eukaryota</taxon>
        <taxon>Viridiplantae</taxon>
        <taxon>Chlorophyta</taxon>
        <taxon>core chlorophytes</taxon>
        <taxon>Chlorophyceae</taxon>
        <taxon>CS clade</taxon>
        <taxon>Chlamydomonadales</taxon>
        <taxon>Volvocaceae</taxon>
        <taxon>Pleodorina</taxon>
    </lineage>
</organism>
<evidence type="ECO:0000256" key="5">
    <source>
        <dbReference type="SAM" id="MobiDB-lite"/>
    </source>
</evidence>
<dbReference type="Gene3D" id="2.40.10.10">
    <property type="entry name" value="Trypsin-like serine proteases"/>
    <property type="match status" value="2"/>
</dbReference>
<dbReference type="Proteomes" id="UP001165080">
    <property type="component" value="Unassembled WGS sequence"/>
</dbReference>
<name>A0A9W6F7A8_9CHLO</name>